<evidence type="ECO:0000256" key="1">
    <source>
        <dbReference type="ARBA" id="ARBA00023015"/>
    </source>
</evidence>
<sequence>MTHDSLSASRSQPLSALDRVTRQRLLPHTPVTLLQRVRQNNDRTAWDDLVRLLVPLVDHWVQQTIRDRDDRADVGQDVFLELSKRLPTWNYDSSRSFRAWLRTVTRTKCVDLFRKRGNAAGEQHLSKIASAEVPDELERQEALLLTRAALSLLESQVRPDIWAIFRQYVLEEIPAATVSRTCGVEVGYVYLVRNRLLTRLRGLLENLQG</sequence>
<keyword evidence="4" id="KW-0804">Transcription</keyword>
<keyword evidence="7" id="KW-1185">Reference proteome</keyword>
<evidence type="ECO:0000256" key="4">
    <source>
        <dbReference type="ARBA" id="ARBA00023163"/>
    </source>
</evidence>
<dbReference type="InterPro" id="IPR039425">
    <property type="entry name" value="RNA_pol_sigma-70-like"/>
</dbReference>
<protein>
    <submittedName>
        <fullName evidence="6">Sigma-70 family RNA polymerase sigma factor</fullName>
    </submittedName>
</protein>
<gene>
    <name evidence="6" type="ORF">PX52LOC_00098</name>
</gene>
<dbReference type="Pfam" id="PF04542">
    <property type="entry name" value="Sigma70_r2"/>
    <property type="match status" value="1"/>
</dbReference>
<reference evidence="7" key="1">
    <citation type="submission" date="2019-08" db="EMBL/GenBank/DDBJ databases">
        <title>Limnoglobus roseus gen. nov., sp. nov., a novel freshwater planctomycete with a giant genome from the family Gemmataceae.</title>
        <authorList>
            <person name="Kulichevskaya I.S."/>
            <person name="Naumoff D.G."/>
            <person name="Miroshnikov K."/>
            <person name="Ivanova A."/>
            <person name="Philippov D.A."/>
            <person name="Hakobyan A."/>
            <person name="Rijpstra I.C."/>
            <person name="Sinninghe Damste J.S."/>
            <person name="Liesack W."/>
            <person name="Dedysh S.N."/>
        </authorList>
    </citation>
    <scope>NUCLEOTIDE SEQUENCE [LARGE SCALE GENOMIC DNA]</scope>
    <source>
        <strain evidence="7">PX52</strain>
    </source>
</reference>
<keyword evidence="1" id="KW-0805">Transcription regulation</keyword>
<dbReference type="PANTHER" id="PTHR43133">
    <property type="entry name" value="RNA POLYMERASE ECF-TYPE SIGMA FACTO"/>
    <property type="match status" value="1"/>
</dbReference>
<dbReference type="RefSeq" id="WP_168218737.1">
    <property type="nucleotide sequence ID" value="NZ_CP042425.1"/>
</dbReference>
<dbReference type="Gene3D" id="1.10.1740.10">
    <property type="match status" value="1"/>
</dbReference>
<organism evidence="6 7">
    <name type="scientific">Limnoglobus roseus</name>
    <dbReference type="NCBI Taxonomy" id="2598579"/>
    <lineage>
        <taxon>Bacteria</taxon>
        <taxon>Pseudomonadati</taxon>
        <taxon>Planctomycetota</taxon>
        <taxon>Planctomycetia</taxon>
        <taxon>Gemmatales</taxon>
        <taxon>Gemmataceae</taxon>
        <taxon>Limnoglobus</taxon>
    </lineage>
</organism>
<dbReference type="GO" id="GO:0003677">
    <property type="term" value="F:DNA binding"/>
    <property type="evidence" value="ECO:0007669"/>
    <property type="project" value="UniProtKB-KW"/>
</dbReference>
<proteinExistence type="predicted"/>
<keyword evidence="3" id="KW-0238">DNA-binding</keyword>
<dbReference type="KEGG" id="lrs:PX52LOC_00098"/>
<dbReference type="GO" id="GO:0016987">
    <property type="term" value="F:sigma factor activity"/>
    <property type="evidence" value="ECO:0007669"/>
    <property type="project" value="UniProtKB-KW"/>
</dbReference>
<evidence type="ECO:0000313" key="7">
    <source>
        <dbReference type="Proteomes" id="UP000324974"/>
    </source>
</evidence>
<evidence type="ECO:0000259" key="5">
    <source>
        <dbReference type="Pfam" id="PF04542"/>
    </source>
</evidence>
<dbReference type="InterPro" id="IPR007627">
    <property type="entry name" value="RNA_pol_sigma70_r2"/>
</dbReference>
<keyword evidence="2" id="KW-0731">Sigma factor</keyword>
<evidence type="ECO:0000313" key="6">
    <source>
        <dbReference type="EMBL" id="QEL13244.1"/>
    </source>
</evidence>
<dbReference type="GO" id="GO:0006352">
    <property type="term" value="P:DNA-templated transcription initiation"/>
    <property type="evidence" value="ECO:0007669"/>
    <property type="project" value="InterPro"/>
</dbReference>
<dbReference type="Proteomes" id="UP000324974">
    <property type="component" value="Chromosome"/>
</dbReference>
<dbReference type="PANTHER" id="PTHR43133:SF8">
    <property type="entry name" value="RNA POLYMERASE SIGMA FACTOR HI_1459-RELATED"/>
    <property type="match status" value="1"/>
</dbReference>
<dbReference type="NCBIfam" id="TIGR02937">
    <property type="entry name" value="sigma70-ECF"/>
    <property type="match status" value="1"/>
</dbReference>
<evidence type="ECO:0000256" key="3">
    <source>
        <dbReference type="ARBA" id="ARBA00023125"/>
    </source>
</evidence>
<dbReference type="AlphaFoldDB" id="A0A5C1A7Z3"/>
<name>A0A5C1A7Z3_9BACT</name>
<dbReference type="SUPFAM" id="SSF88946">
    <property type="entry name" value="Sigma2 domain of RNA polymerase sigma factors"/>
    <property type="match status" value="1"/>
</dbReference>
<dbReference type="InterPro" id="IPR014284">
    <property type="entry name" value="RNA_pol_sigma-70_dom"/>
</dbReference>
<accession>A0A5C1A7Z3</accession>
<dbReference type="InterPro" id="IPR013325">
    <property type="entry name" value="RNA_pol_sigma_r2"/>
</dbReference>
<dbReference type="EMBL" id="CP042425">
    <property type="protein sequence ID" value="QEL13244.1"/>
    <property type="molecule type" value="Genomic_DNA"/>
</dbReference>
<evidence type="ECO:0000256" key="2">
    <source>
        <dbReference type="ARBA" id="ARBA00023082"/>
    </source>
</evidence>
<feature type="domain" description="RNA polymerase sigma-70 region 2" evidence="5">
    <location>
        <begin position="49"/>
        <end position="117"/>
    </location>
</feature>